<dbReference type="OrthoDB" id="5561979at2759"/>
<dbReference type="Proteomes" id="UP000054350">
    <property type="component" value="Unassembled WGS sequence"/>
</dbReference>
<dbReference type="SUPFAM" id="SSF54236">
    <property type="entry name" value="Ubiquitin-like"/>
    <property type="match status" value="1"/>
</dbReference>
<reference evidence="3" key="2">
    <citation type="submission" date="2009-11" db="EMBL/GenBank/DDBJ databases">
        <title>The Genome Sequence of Allomyces macrogynus strain ATCC 38327.</title>
        <authorList>
            <consortium name="The Broad Institute Genome Sequencing Platform"/>
            <person name="Russ C."/>
            <person name="Cuomo C."/>
            <person name="Shea T."/>
            <person name="Young S.K."/>
            <person name="Zeng Q."/>
            <person name="Koehrsen M."/>
            <person name="Haas B."/>
            <person name="Borodovsky M."/>
            <person name="Guigo R."/>
            <person name="Alvarado L."/>
            <person name="Berlin A."/>
            <person name="Borenstein D."/>
            <person name="Chen Z."/>
            <person name="Engels R."/>
            <person name="Freedman E."/>
            <person name="Gellesch M."/>
            <person name="Goldberg J."/>
            <person name="Griggs A."/>
            <person name="Gujja S."/>
            <person name="Heiman D."/>
            <person name="Hepburn T."/>
            <person name="Howarth C."/>
            <person name="Jen D."/>
            <person name="Larson L."/>
            <person name="Lewis B."/>
            <person name="Mehta T."/>
            <person name="Park D."/>
            <person name="Pearson M."/>
            <person name="Roberts A."/>
            <person name="Saif S."/>
            <person name="Shenoy N."/>
            <person name="Sisk P."/>
            <person name="Stolte C."/>
            <person name="Sykes S."/>
            <person name="Walk T."/>
            <person name="White J."/>
            <person name="Yandava C."/>
            <person name="Burger G."/>
            <person name="Gray M.W."/>
            <person name="Holland P.W.H."/>
            <person name="King N."/>
            <person name="Lang F.B.F."/>
            <person name="Roger A.J."/>
            <person name="Ruiz-Trillo I."/>
            <person name="Lander E."/>
            <person name="Nusbaum C."/>
        </authorList>
    </citation>
    <scope>NUCLEOTIDE SEQUENCE [LARGE SCALE GENOMIC DNA]</scope>
    <source>
        <strain evidence="3">ATCC 38327</strain>
    </source>
</reference>
<dbReference type="EMBL" id="GG745328">
    <property type="protein sequence ID" value="KNE54094.1"/>
    <property type="molecule type" value="Genomic_DNA"/>
</dbReference>
<dbReference type="VEuPathDB" id="FungiDB:AMAG_00096"/>
<evidence type="ECO:0000313" key="3">
    <source>
        <dbReference type="Proteomes" id="UP000054350"/>
    </source>
</evidence>
<name>A0A0L0RVD6_ALLM3</name>
<feature type="compositionally biased region" description="Pro residues" evidence="1">
    <location>
        <begin position="140"/>
        <end position="154"/>
    </location>
</feature>
<organism evidence="2 3">
    <name type="scientific">Allomyces macrogynus (strain ATCC 38327)</name>
    <name type="common">Allomyces javanicus var. macrogynus</name>
    <dbReference type="NCBI Taxonomy" id="578462"/>
    <lineage>
        <taxon>Eukaryota</taxon>
        <taxon>Fungi</taxon>
        <taxon>Fungi incertae sedis</taxon>
        <taxon>Blastocladiomycota</taxon>
        <taxon>Blastocladiomycetes</taxon>
        <taxon>Blastocladiales</taxon>
        <taxon>Blastocladiaceae</taxon>
        <taxon>Allomyces</taxon>
    </lineage>
</organism>
<accession>A0A0L0RVD6</accession>
<proteinExistence type="predicted"/>
<protein>
    <submittedName>
        <fullName evidence="2">Uncharacterized protein</fullName>
    </submittedName>
</protein>
<gene>
    <name evidence="2" type="ORF">AMAG_00096</name>
</gene>
<evidence type="ECO:0000313" key="2">
    <source>
        <dbReference type="EMBL" id="KNE54094.1"/>
    </source>
</evidence>
<feature type="region of interest" description="Disordered" evidence="1">
    <location>
        <begin position="131"/>
        <end position="154"/>
    </location>
</feature>
<sequence length="247" mass="27732">MTSLAARLRRLLTPPVNVDLLLCEYQRFLQLRVAHRDEDGTLLAPSAAIERVCRTHVLDTRGYAAMNRMLPFFVHYADEEEGGEDHRRRMANTLVLYRARWGEPPTEVWNDDEARALMAAALAVPLRPSPPAGTAVSTLPTPPSSTAPAPPPPAAARDAMFDLVVLSEPPTTEEIVLRVCESDMVHSIMVQYETLRNAPVGVTMLWFRGKVLPFWETLAQCEIHAWMGRVCVYARRFVLRRVGDEMG</sequence>
<dbReference type="AlphaFoldDB" id="A0A0L0RVD6"/>
<dbReference type="InterPro" id="IPR029071">
    <property type="entry name" value="Ubiquitin-like_domsf"/>
</dbReference>
<evidence type="ECO:0000256" key="1">
    <source>
        <dbReference type="SAM" id="MobiDB-lite"/>
    </source>
</evidence>
<reference evidence="2 3" key="1">
    <citation type="submission" date="2009-11" db="EMBL/GenBank/DDBJ databases">
        <title>Annotation of Allomyces macrogynus ATCC 38327.</title>
        <authorList>
            <consortium name="The Broad Institute Genome Sequencing Platform"/>
            <person name="Russ C."/>
            <person name="Cuomo C."/>
            <person name="Burger G."/>
            <person name="Gray M.W."/>
            <person name="Holland P.W.H."/>
            <person name="King N."/>
            <person name="Lang F.B.F."/>
            <person name="Roger A.J."/>
            <person name="Ruiz-Trillo I."/>
            <person name="Young S.K."/>
            <person name="Zeng Q."/>
            <person name="Gargeya S."/>
            <person name="Fitzgerald M."/>
            <person name="Haas B."/>
            <person name="Abouelleil A."/>
            <person name="Alvarado L."/>
            <person name="Arachchi H.M."/>
            <person name="Berlin A."/>
            <person name="Chapman S.B."/>
            <person name="Gearin G."/>
            <person name="Goldberg J."/>
            <person name="Griggs A."/>
            <person name="Gujja S."/>
            <person name="Hansen M."/>
            <person name="Heiman D."/>
            <person name="Howarth C."/>
            <person name="Larimer J."/>
            <person name="Lui A."/>
            <person name="MacDonald P.J.P."/>
            <person name="McCowen C."/>
            <person name="Montmayeur A."/>
            <person name="Murphy C."/>
            <person name="Neiman D."/>
            <person name="Pearson M."/>
            <person name="Priest M."/>
            <person name="Roberts A."/>
            <person name="Saif S."/>
            <person name="Shea T."/>
            <person name="Sisk P."/>
            <person name="Stolte C."/>
            <person name="Sykes S."/>
            <person name="Wortman J."/>
            <person name="Nusbaum C."/>
            <person name="Birren B."/>
        </authorList>
    </citation>
    <scope>NUCLEOTIDE SEQUENCE [LARGE SCALE GENOMIC DNA]</scope>
    <source>
        <strain evidence="2 3">ATCC 38327</strain>
    </source>
</reference>
<keyword evidence="3" id="KW-1185">Reference proteome</keyword>